<dbReference type="PROSITE" id="PS00195">
    <property type="entry name" value="GLUTAREDOXIN_1"/>
    <property type="match status" value="1"/>
</dbReference>
<comment type="caution">
    <text evidence="2">The sequence shown here is derived from an EMBL/GenBank/DDBJ whole genome shotgun (WGS) entry which is preliminary data.</text>
</comment>
<dbReference type="AlphaFoldDB" id="A0AAE3WAL8"/>
<keyword evidence="1" id="KW-0812">Transmembrane</keyword>
<feature type="transmembrane region" description="Helical" evidence="1">
    <location>
        <begin position="207"/>
        <end position="228"/>
    </location>
</feature>
<reference evidence="2" key="1">
    <citation type="submission" date="2022-07" db="EMBL/GenBank/DDBJ databases">
        <authorList>
            <person name="Otstavnykh N."/>
            <person name="Isaeva M."/>
            <person name="Bystritskaya E."/>
        </authorList>
    </citation>
    <scope>NUCLEOTIDE SEQUENCE</scope>
    <source>
        <strain evidence="2">KCTC 52189</strain>
    </source>
</reference>
<sequence>MIACFILRIGLLLLAGWIAATGTLATASRAETPVTLYLFWQEGCPHCARARATLAGMQAESPDLQVVPIELGVSETDDAVFRAVIRQLGIDSPGVPLVVVGDAGAIGFAGGGFSQRRYQTLIARCRAGPCPDLVAGLGAPAPPTAPPEAGLGPISLPWIGEVDLGALSLPLLTVVLAGVDGFNPCAMWVLALLIGLLLGVRDSRRMWLLGGVFLLATGAMYFAVMAAWLNVVLWLGAVGWIRLVIGALAVAAGFYYLREYWTNPDGLCRITDGARRGTISRAFQTLVEQPNLLVSALGVAVLAIAVNLVELACSAGLPAIYTQALAMHDLTMPAYYGYLLLYLAVFLLDDTVLFVAAMLTLRTAVLSGGYSRYAHLIGGIVLLALGGVMMLRPDLLG</sequence>
<keyword evidence="1" id="KW-1133">Transmembrane helix</keyword>
<feature type="transmembrane region" description="Helical" evidence="1">
    <location>
        <begin position="292"/>
        <end position="320"/>
    </location>
</feature>
<dbReference type="Proteomes" id="UP001226762">
    <property type="component" value="Unassembled WGS sequence"/>
</dbReference>
<accession>A0AAE3WAL8</accession>
<feature type="transmembrane region" description="Helical" evidence="1">
    <location>
        <begin position="181"/>
        <end position="200"/>
    </location>
</feature>
<feature type="transmembrane region" description="Helical" evidence="1">
    <location>
        <begin position="234"/>
        <end position="257"/>
    </location>
</feature>
<feature type="transmembrane region" description="Helical" evidence="1">
    <location>
        <begin position="340"/>
        <end position="361"/>
    </location>
</feature>
<gene>
    <name evidence="2" type="ORF">NO357_00055</name>
</gene>
<organism evidence="2 3">
    <name type="scientific">Marimonas arenosa</name>
    <dbReference type="NCBI Taxonomy" id="1795305"/>
    <lineage>
        <taxon>Bacteria</taxon>
        <taxon>Pseudomonadati</taxon>
        <taxon>Pseudomonadota</taxon>
        <taxon>Alphaproteobacteria</taxon>
        <taxon>Rhodobacterales</taxon>
        <taxon>Paracoccaceae</taxon>
        <taxon>Marimonas</taxon>
    </lineage>
</organism>
<proteinExistence type="predicted"/>
<dbReference type="PROSITE" id="PS51354">
    <property type="entry name" value="GLUTAREDOXIN_2"/>
    <property type="match status" value="1"/>
</dbReference>
<evidence type="ECO:0000313" key="3">
    <source>
        <dbReference type="Proteomes" id="UP001226762"/>
    </source>
</evidence>
<dbReference type="Gene3D" id="3.40.30.10">
    <property type="entry name" value="Glutaredoxin"/>
    <property type="match status" value="1"/>
</dbReference>
<evidence type="ECO:0000313" key="2">
    <source>
        <dbReference type="EMBL" id="MDQ2088292.1"/>
    </source>
</evidence>
<dbReference type="SUPFAM" id="SSF52833">
    <property type="entry name" value="Thioredoxin-like"/>
    <property type="match status" value="1"/>
</dbReference>
<dbReference type="InterPro" id="IPR036249">
    <property type="entry name" value="Thioredoxin-like_sf"/>
</dbReference>
<name>A0AAE3WAL8_9RHOB</name>
<feature type="transmembrane region" description="Helical" evidence="1">
    <location>
        <begin position="373"/>
        <end position="391"/>
    </location>
</feature>
<dbReference type="EMBL" id="JANHAX010000001">
    <property type="protein sequence ID" value="MDQ2088292.1"/>
    <property type="molecule type" value="Genomic_DNA"/>
</dbReference>
<evidence type="ECO:0000256" key="1">
    <source>
        <dbReference type="SAM" id="Phobius"/>
    </source>
</evidence>
<keyword evidence="3" id="KW-1185">Reference proteome</keyword>
<dbReference type="CDD" id="cd01659">
    <property type="entry name" value="TRX_superfamily"/>
    <property type="match status" value="1"/>
</dbReference>
<protein>
    <submittedName>
        <fullName evidence="2">Glutaredoxin</fullName>
    </submittedName>
</protein>
<keyword evidence="1" id="KW-0472">Membrane</keyword>
<dbReference type="InterPro" id="IPR011767">
    <property type="entry name" value="GLR_AS"/>
</dbReference>
<dbReference type="RefSeq" id="WP_306733565.1">
    <property type="nucleotide sequence ID" value="NZ_JANHAX010000001.1"/>
</dbReference>
<reference evidence="2" key="2">
    <citation type="submission" date="2023-02" db="EMBL/GenBank/DDBJ databases">
        <title>'Rhodoalgimonas zhirmunskyi' gen. nov., isolated from a red alga.</title>
        <authorList>
            <person name="Nedashkovskaya O.I."/>
            <person name="Otstavnykh N.Y."/>
            <person name="Bystritskaya E.P."/>
            <person name="Balabanova L.A."/>
            <person name="Isaeva M.P."/>
        </authorList>
    </citation>
    <scope>NUCLEOTIDE SEQUENCE</scope>
    <source>
        <strain evidence="2">KCTC 52189</strain>
    </source>
</reference>